<keyword evidence="1" id="KW-0472">Membrane</keyword>
<dbReference type="RefSeq" id="WP_179919833.1">
    <property type="nucleotide sequence ID" value="NZ_CP058909.1"/>
</dbReference>
<proteinExistence type="predicted"/>
<feature type="transmembrane region" description="Helical" evidence="1">
    <location>
        <begin position="44"/>
        <end position="62"/>
    </location>
</feature>
<name>A0A7D5TFZ9_9EURY</name>
<accession>A0A7D5TFZ9</accession>
<keyword evidence="1" id="KW-1133">Transmembrane helix</keyword>
<feature type="transmembrane region" description="Helical" evidence="1">
    <location>
        <begin position="106"/>
        <end position="125"/>
    </location>
</feature>
<dbReference type="GeneID" id="56085980"/>
<gene>
    <name evidence="2" type="ORF">HZS54_25285</name>
</gene>
<evidence type="ECO:0000313" key="3">
    <source>
        <dbReference type="Proteomes" id="UP000509346"/>
    </source>
</evidence>
<evidence type="ECO:0000256" key="1">
    <source>
        <dbReference type="SAM" id="Phobius"/>
    </source>
</evidence>
<dbReference type="OrthoDB" id="253187at2157"/>
<dbReference type="KEGG" id="hpel:HZS54_25285"/>
<evidence type="ECO:0000313" key="2">
    <source>
        <dbReference type="EMBL" id="QLH84755.1"/>
    </source>
</evidence>
<organism evidence="2 3">
    <name type="scientific">Halosimplex pelagicum</name>
    <dbReference type="NCBI Taxonomy" id="869886"/>
    <lineage>
        <taxon>Archaea</taxon>
        <taxon>Methanobacteriati</taxon>
        <taxon>Methanobacteriota</taxon>
        <taxon>Stenosarchaea group</taxon>
        <taxon>Halobacteria</taxon>
        <taxon>Halobacteriales</taxon>
        <taxon>Haloarculaceae</taxon>
        <taxon>Halosimplex</taxon>
    </lineage>
</organism>
<feature type="transmembrane region" description="Helical" evidence="1">
    <location>
        <begin position="21"/>
        <end position="38"/>
    </location>
</feature>
<sequence length="128" mass="13080">MSEYRPGVCNIGRDERRKRRTLGAVSFLGAAAYVGVVLGTGRPAGLLLGSFPLLFGGFMGVVQDRMGFCAGFGALARYDLSGSGGDSGSVADAEAVKRDRIKAFQVVAVAAAAAVVTTMVVYGVGSAL</sequence>
<dbReference type="Proteomes" id="UP000509346">
    <property type="component" value="Chromosome"/>
</dbReference>
<evidence type="ECO:0008006" key="4">
    <source>
        <dbReference type="Google" id="ProtNLM"/>
    </source>
</evidence>
<keyword evidence="1" id="KW-0812">Transmembrane</keyword>
<reference evidence="2 3" key="1">
    <citation type="submission" date="2020-07" db="EMBL/GenBank/DDBJ databases">
        <title>Halosimplex litoreum sp. nov. and Halosimplex rubrum sp. nov., isolated from different salt environments.</title>
        <authorList>
            <person name="Cui H."/>
        </authorList>
    </citation>
    <scope>NUCLEOTIDE SEQUENCE [LARGE SCALE GENOMIC DNA]</scope>
    <source>
        <strain evidence="2 3">R2</strain>
    </source>
</reference>
<dbReference type="AlphaFoldDB" id="A0A7D5TFZ9"/>
<keyword evidence="3" id="KW-1185">Reference proteome</keyword>
<protein>
    <recommendedName>
        <fullName evidence="4">DUF2892 domain-containing protein</fullName>
    </recommendedName>
</protein>
<dbReference type="EMBL" id="CP058909">
    <property type="protein sequence ID" value="QLH84755.1"/>
    <property type="molecule type" value="Genomic_DNA"/>
</dbReference>